<reference evidence="1 2" key="1">
    <citation type="submission" date="2018-08" db="EMBL/GenBank/DDBJ databases">
        <title>Meiothermus granaticius genome AF-68 sequencing project.</title>
        <authorList>
            <person name="Da Costa M.S."/>
            <person name="Albuquerque L."/>
            <person name="Raposo P."/>
            <person name="Froufe H.J.C."/>
            <person name="Barroso C.S."/>
            <person name="Egas C."/>
        </authorList>
    </citation>
    <scope>NUCLEOTIDE SEQUENCE [LARGE SCALE GENOMIC DNA]</scope>
    <source>
        <strain evidence="1 2">AF-68</strain>
    </source>
</reference>
<evidence type="ECO:0000313" key="2">
    <source>
        <dbReference type="Proteomes" id="UP000266178"/>
    </source>
</evidence>
<name>A0A399FFL0_9DEIN</name>
<dbReference type="RefSeq" id="WP_119355600.1">
    <property type="nucleotide sequence ID" value="NZ_BJXM01000022.1"/>
</dbReference>
<sequence length="96" mass="10704">MNLREALEREGYRLVEGFDSDAGFYATAYLGETVVAHSNRCPTYQAARAELAAALGLLSEVHTQPPVETLPRAFTFEELLEELEHATPSPYYDDPL</sequence>
<keyword evidence="2" id="KW-1185">Reference proteome</keyword>
<dbReference type="Proteomes" id="UP000266178">
    <property type="component" value="Unassembled WGS sequence"/>
</dbReference>
<proteinExistence type="predicted"/>
<comment type="caution">
    <text evidence="1">The sequence shown here is derived from an EMBL/GenBank/DDBJ whole genome shotgun (WGS) entry which is preliminary data.</text>
</comment>
<dbReference type="EMBL" id="QWLB01000001">
    <property type="protein sequence ID" value="RIH93971.1"/>
    <property type="molecule type" value="Genomic_DNA"/>
</dbReference>
<accession>A0A399FFL0</accession>
<organism evidence="1 2">
    <name type="scientific">Meiothermus granaticius NBRC 107808</name>
    <dbReference type="NCBI Taxonomy" id="1227551"/>
    <lineage>
        <taxon>Bacteria</taxon>
        <taxon>Thermotogati</taxon>
        <taxon>Deinococcota</taxon>
        <taxon>Deinococci</taxon>
        <taxon>Thermales</taxon>
        <taxon>Thermaceae</taxon>
        <taxon>Meiothermus</taxon>
    </lineage>
</organism>
<dbReference type="AlphaFoldDB" id="A0A399FFL0"/>
<evidence type="ECO:0000313" key="1">
    <source>
        <dbReference type="EMBL" id="RIH93971.1"/>
    </source>
</evidence>
<protein>
    <submittedName>
        <fullName evidence="1">Uncharacterized protein</fullName>
    </submittedName>
</protein>
<gene>
    <name evidence="1" type="ORF">Mgrana_00057</name>
</gene>